<dbReference type="PANTHER" id="PTHR46890:SF48">
    <property type="entry name" value="RNA-DIRECTED DNA POLYMERASE"/>
    <property type="match status" value="1"/>
</dbReference>
<gene>
    <name evidence="3" type="primary">LOC140014599</name>
</gene>
<reference evidence="3" key="1">
    <citation type="submission" date="2025-08" db="UniProtKB">
        <authorList>
            <consortium name="RefSeq"/>
        </authorList>
    </citation>
    <scope>IDENTIFICATION</scope>
    <source>
        <tissue evidence="3">Leaves</tissue>
    </source>
</reference>
<evidence type="ECO:0000259" key="1">
    <source>
        <dbReference type="Pfam" id="PF00078"/>
    </source>
</evidence>
<accession>A0ABM4VQF3</accession>
<dbReference type="RefSeq" id="XP_071921766.1">
    <property type="nucleotide sequence ID" value="XM_072065665.1"/>
</dbReference>
<keyword evidence="2" id="KW-1185">Reference proteome</keyword>
<dbReference type="InterPro" id="IPR052343">
    <property type="entry name" value="Retrotransposon-Effector_Assoc"/>
</dbReference>
<proteinExistence type="predicted"/>
<dbReference type="Pfam" id="PF00078">
    <property type="entry name" value="RVT_1"/>
    <property type="match status" value="1"/>
</dbReference>
<feature type="domain" description="Reverse transcriptase" evidence="1">
    <location>
        <begin position="241"/>
        <end position="425"/>
    </location>
</feature>
<organism evidence="2 3">
    <name type="scientific">Coffea arabica</name>
    <name type="common">Arabian coffee</name>
    <dbReference type="NCBI Taxonomy" id="13443"/>
    <lineage>
        <taxon>Eukaryota</taxon>
        <taxon>Viridiplantae</taxon>
        <taxon>Streptophyta</taxon>
        <taxon>Embryophyta</taxon>
        <taxon>Tracheophyta</taxon>
        <taxon>Spermatophyta</taxon>
        <taxon>Magnoliopsida</taxon>
        <taxon>eudicotyledons</taxon>
        <taxon>Gunneridae</taxon>
        <taxon>Pentapetalae</taxon>
        <taxon>asterids</taxon>
        <taxon>lamiids</taxon>
        <taxon>Gentianales</taxon>
        <taxon>Rubiaceae</taxon>
        <taxon>Ixoroideae</taxon>
        <taxon>Gardenieae complex</taxon>
        <taxon>Bertiereae - Coffeeae clade</taxon>
        <taxon>Coffeeae</taxon>
        <taxon>Coffea</taxon>
    </lineage>
</organism>
<evidence type="ECO:0000313" key="2">
    <source>
        <dbReference type="Proteomes" id="UP001652660"/>
    </source>
</evidence>
<dbReference type="PANTHER" id="PTHR46890">
    <property type="entry name" value="NON-LTR RETROLELEMENT REVERSE TRANSCRIPTASE-LIKE PROTEIN-RELATED"/>
    <property type="match status" value="1"/>
</dbReference>
<dbReference type="InterPro" id="IPR000477">
    <property type="entry name" value="RT_dom"/>
</dbReference>
<evidence type="ECO:0000313" key="3">
    <source>
        <dbReference type="RefSeq" id="XP_071921766.1"/>
    </source>
</evidence>
<name>A0ABM4VQF3_COFAR</name>
<dbReference type="Proteomes" id="UP001652660">
    <property type="component" value="Chromosome 9e"/>
</dbReference>
<dbReference type="InterPro" id="IPR043502">
    <property type="entry name" value="DNA/RNA_pol_sf"/>
</dbReference>
<protein>
    <recommendedName>
        <fullName evidence="1">Reverse transcriptase domain-containing protein</fullName>
    </recommendedName>
</protein>
<dbReference type="SUPFAM" id="SSF56672">
    <property type="entry name" value="DNA/RNA polymerases"/>
    <property type="match status" value="1"/>
</dbReference>
<dbReference type="GeneID" id="140014599"/>
<sequence>MNRELAELYDVSKVLHLARGRSDHAPLLIKCGSGRQRASAFRYLNVWPRNASFHGVVERAWVAGTPARTMSEFYRKLVAVQDKLRARNKEVFGHIGARVADLEKVMCTAELRYDMERTVPAKISYHEARAAYMKQMAIECEFWHQKSRIKRIQDGDANTTFFYAAVRQRRSSNYIARIHSATGQWLTSPADIKCSAASFFETLFTSDRDTDRHPACWGLLKDELVVATQDYFKDGWLPKGSGFSRGHQIIDNILLAQEHVQELDHRLESSNLMLKLDEEKAYDRVEWSFLLFMVRAFGFQEEAVDLIFRLVANNWFSVLVNGEPAGFLKSTHGVRQGGPISPALFVLVAEFFGRGIHTLFQQGRHIFFQPGGLKVLYLAFTDDVIVFTRLSRESLEAIGDFFRQYQKYSGQKINAAKSCFVCPSGATQAQVLDTWCELGPLHTLLPASKDMPHFLVAEFLRRDGWNRDRLLR</sequence>